<feature type="signal peptide" evidence="1">
    <location>
        <begin position="1"/>
        <end position="17"/>
    </location>
</feature>
<gene>
    <name evidence="2" type="ORF">HZY62_11885</name>
    <name evidence="3" type="ORF">LX92_02029</name>
</gene>
<dbReference type="Proteomes" id="UP000651837">
    <property type="component" value="Unassembled WGS sequence"/>
</dbReference>
<dbReference type="AlphaFoldDB" id="A0A316DZB7"/>
<dbReference type="EMBL" id="JACWLN010000004">
    <property type="protein sequence ID" value="MBD1261294.1"/>
    <property type="molecule type" value="Genomic_DNA"/>
</dbReference>
<dbReference type="RefSeq" id="WP_109650187.1">
    <property type="nucleotide sequence ID" value="NZ_JACWLN010000004.1"/>
</dbReference>
<evidence type="ECO:0000313" key="4">
    <source>
        <dbReference type="Proteomes" id="UP000245667"/>
    </source>
</evidence>
<name>A0A316DZB7_9FLAO</name>
<proteinExistence type="predicted"/>
<dbReference type="Gene3D" id="3.10.450.50">
    <property type="match status" value="1"/>
</dbReference>
<accession>A0A316DZB7</accession>
<evidence type="ECO:0000313" key="3">
    <source>
        <dbReference type="EMBL" id="PWK23464.1"/>
    </source>
</evidence>
<organism evidence="3 4">
    <name type="scientific">Maribacter polysiphoniae</name>
    <dbReference type="NCBI Taxonomy" id="429344"/>
    <lineage>
        <taxon>Bacteria</taxon>
        <taxon>Pseudomonadati</taxon>
        <taxon>Bacteroidota</taxon>
        <taxon>Flavobacteriia</taxon>
        <taxon>Flavobacteriales</taxon>
        <taxon>Flavobacteriaceae</taxon>
        <taxon>Maribacter</taxon>
    </lineage>
</organism>
<comment type="caution">
    <text evidence="3">The sequence shown here is derived from an EMBL/GenBank/DDBJ whole genome shotgun (WGS) entry which is preliminary data.</text>
</comment>
<keyword evidence="1" id="KW-0732">Signal</keyword>
<dbReference type="InterPro" id="IPR032710">
    <property type="entry name" value="NTF2-like_dom_sf"/>
</dbReference>
<reference evidence="2 5" key="2">
    <citation type="submission" date="2020-07" db="EMBL/GenBank/DDBJ databases">
        <title>The draft genome sequence of Maribacter polysiphoniae KCTC 22021.</title>
        <authorList>
            <person name="Mu L."/>
        </authorList>
    </citation>
    <scope>NUCLEOTIDE SEQUENCE [LARGE SCALE GENOMIC DNA]</scope>
    <source>
        <strain evidence="2 5">KCTC 22021</strain>
    </source>
</reference>
<feature type="chain" id="PRO_5016373438" evidence="1">
    <location>
        <begin position="18"/>
        <end position="152"/>
    </location>
</feature>
<dbReference type="Proteomes" id="UP000245667">
    <property type="component" value="Unassembled WGS sequence"/>
</dbReference>
<sequence length="152" mass="17406">MKKLIPLVLLLVFMDMAAQVNEEAQIRHTIEAFFEGFHSKDSVLMKQSVMDGVIAQTIGASKDGKDALRAEDFNTFLKSIVQIPDSVDFQERIVSFNIQIDGAMANAWTPYEFWYNGNFSHCGVNSFQLFKDNGNWKIIYLIDTRRREGCEQ</sequence>
<dbReference type="SUPFAM" id="SSF54427">
    <property type="entry name" value="NTF2-like"/>
    <property type="match status" value="1"/>
</dbReference>
<dbReference type="OrthoDB" id="117186at2"/>
<evidence type="ECO:0000256" key="1">
    <source>
        <dbReference type="SAM" id="SignalP"/>
    </source>
</evidence>
<reference evidence="3 4" key="1">
    <citation type="submission" date="2018-05" db="EMBL/GenBank/DDBJ databases">
        <title>Genomic Encyclopedia of Archaeal and Bacterial Type Strains, Phase II (KMG-II): from individual species to whole genera.</title>
        <authorList>
            <person name="Goeker M."/>
        </authorList>
    </citation>
    <scope>NUCLEOTIDE SEQUENCE [LARGE SCALE GENOMIC DNA]</scope>
    <source>
        <strain evidence="3 4">DSM 23514</strain>
    </source>
</reference>
<evidence type="ECO:0000313" key="2">
    <source>
        <dbReference type="EMBL" id="MBD1261294.1"/>
    </source>
</evidence>
<keyword evidence="5" id="KW-1185">Reference proteome</keyword>
<protein>
    <submittedName>
        <fullName evidence="2">Nuclear transport factor 2 family protein</fullName>
    </submittedName>
    <submittedName>
        <fullName evidence="3">Putative lumazine-binding protein</fullName>
    </submittedName>
</protein>
<dbReference type="EMBL" id="QGGQ01000004">
    <property type="protein sequence ID" value="PWK23464.1"/>
    <property type="molecule type" value="Genomic_DNA"/>
</dbReference>
<evidence type="ECO:0000313" key="5">
    <source>
        <dbReference type="Proteomes" id="UP000651837"/>
    </source>
</evidence>